<reference evidence="2 3" key="1">
    <citation type="submission" date="2019-08" db="EMBL/GenBank/DDBJ databases">
        <title>Identification of a novel species of the genus Boseongicola.</title>
        <authorList>
            <person name="Zhang X.-Q."/>
        </authorList>
    </citation>
    <scope>NUCLEOTIDE SEQUENCE [LARGE SCALE GENOMIC DNA]</scope>
    <source>
        <strain evidence="2 3">HY14</strain>
    </source>
</reference>
<proteinExistence type="predicted"/>
<feature type="transmembrane region" description="Helical" evidence="1">
    <location>
        <begin position="12"/>
        <end position="35"/>
    </location>
</feature>
<keyword evidence="3" id="KW-1185">Reference proteome</keyword>
<gene>
    <name evidence="2" type="ORF">FVF75_14920</name>
</gene>
<evidence type="ECO:0000313" key="2">
    <source>
        <dbReference type="EMBL" id="TYB77557.1"/>
    </source>
</evidence>
<keyword evidence="1" id="KW-0472">Membrane</keyword>
<feature type="transmembrane region" description="Helical" evidence="1">
    <location>
        <begin position="173"/>
        <end position="206"/>
    </location>
</feature>
<accession>A0A5D0R7W3</accession>
<dbReference type="RefSeq" id="WP_148379435.1">
    <property type="nucleotide sequence ID" value="NZ_VSIY01000015.1"/>
</dbReference>
<dbReference type="AlphaFoldDB" id="A0A5D0R7W3"/>
<keyword evidence="1" id="KW-0812">Transmembrane</keyword>
<sequence>MSSLQKAGGISAILAAGTYLFGFVLLFTLLAPAGYGSDDIDAMGAVAFIDLNMGLMTLWNLVIYVLNAFVLAVLVLALAERLRPAPVALVSGAFGLMWAVLVLGAGMIANVALVAVQQSYAVDPQAAATMWTTLTAVENGLGGGNEIAGGVWVLVTSLAAWWLGVLPKALNALGLLIGVSGLITVIPALAAAGAVFGLGFIVWFLWVGVALLRG</sequence>
<organism evidence="2 3">
    <name type="scientific">Maritimibacter fusiformis</name>
    <dbReference type="NCBI Taxonomy" id="2603819"/>
    <lineage>
        <taxon>Bacteria</taxon>
        <taxon>Pseudomonadati</taxon>
        <taxon>Pseudomonadota</taxon>
        <taxon>Alphaproteobacteria</taxon>
        <taxon>Rhodobacterales</taxon>
        <taxon>Roseobacteraceae</taxon>
        <taxon>Maritimibacter</taxon>
    </lineage>
</organism>
<comment type="caution">
    <text evidence="2">The sequence shown here is derived from an EMBL/GenBank/DDBJ whole genome shotgun (WGS) entry which is preliminary data.</text>
</comment>
<name>A0A5D0R7W3_9RHOB</name>
<evidence type="ECO:0000256" key="1">
    <source>
        <dbReference type="SAM" id="Phobius"/>
    </source>
</evidence>
<dbReference type="EMBL" id="VSIY01000015">
    <property type="protein sequence ID" value="TYB77557.1"/>
    <property type="molecule type" value="Genomic_DNA"/>
</dbReference>
<protein>
    <submittedName>
        <fullName evidence="2">DUF4386 family protein</fullName>
    </submittedName>
</protein>
<feature type="transmembrane region" description="Helical" evidence="1">
    <location>
        <begin position="147"/>
        <end position="166"/>
    </location>
</feature>
<dbReference type="Proteomes" id="UP000322080">
    <property type="component" value="Unassembled WGS sequence"/>
</dbReference>
<feature type="transmembrane region" description="Helical" evidence="1">
    <location>
        <begin position="86"/>
        <end position="109"/>
    </location>
</feature>
<feature type="transmembrane region" description="Helical" evidence="1">
    <location>
        <begin position="55"/>
        <end position="79"/>
    </location>
</feature>
<keyword evidence="1" id="KW-1133">Transmembrane helix</keyword>
<evidence type="ECO:0000313" key="3">
    <source>
        <dbReference type="Proteomes" id="UP000322080"/>
    </source>
</evidence>